<dbReference type="AlphaFoldDB" id="A0A2G8LA96"/>
<evidence type="ECO:0000256" key="1">
    <source>
        <dbReference type="SAM" id="MobiDB-lite"/>
    </source>
</evidence>
<dbReference type="Proteomes" id="UP000230750">
    <property type="component" value="Unassembled WGS sequence"/>
</dbReference>
<accession>A0A2G8LA96</accession>
<feature type="compositionally biased region" description="Polar residues" evidence="1">
    <location>
        <begin position="809"/>
        <end position="818"/>
    </location>
</feature>
<evidence type="ECO:0000313" key="3">
    <source>
        <dbReference type="Proteomes" id="UP000230750"/>
    </source>
</evidence>
<dbReference type="EMBL" id="MRZV01000152">
    <property type="protein sequence ID" value="PIK57135.1"/>
    <property type="molecule type" value="Genomic_DNA"/>
</dbReference>
<feature type="compositionally biased region" description="Basic residues" evidence="1">
    <location>
        <begin position="182"/>
        <end position="194"/>
    </location>
</feature>
<feature type="region of interest" description="Disordered" evidence="1">
    <location>
        <begin position="1"/>
        <end position="29"/>
    </location>
</feature>
<comment type="caution">
    <text evidence="2">The sequence shown here is derived from an EMBL/GenBank/DDBJ whole genome shotgun (WGS) entry which is preliminary data.</text>
</comment>
<dbReference type="OrthoDB" id="5376140at2759"/>
<feature type="region of interest" description="Disordered" evidence="1">
    <location>
        <begin position="44"/>
        <end position="203"/>
    </location>
</feature>
<feature type="compositionally biased region" description="Basic and acidic residues" evidence="1">
    <location>
        <begin position="141"/>
        <end position="153"/>
    </location>
</feature>
<dbReference type="PANTHER" id="PTHR33480:SF1">
    <property type="entry name" value="TYR RECOMBINASE DOMAIN-CONTAINING PROTEIN"/>
    <property type="match status" value="1"/>
</dbReference>
<organism evidence="2 3">
    <name type="scientific">Stichopus japonicus</name>
    <name type="common">Sea cucumber</name>
    <dbReference type="NCBI Taxonomy" id="307972"/>
    <lineage>
        <taxon>Eukaryota</taxon>
        <taxon>Metazoa</taxon>
        <taxon>Echinodermata</taxon>
        <taxon>Eleutherozoa</taxon>
        <taxon>Echinozoa</taxon>
        <taxon>Holothuroidea</taxon>
        <taxon>Aspidochirotacea</taxon>
        <taxon>Aspidochirotida</taxon>
        <taxon>Stichopodidae</taxon>
        <taxon>Apostichopus</taxon>
    </lineage>
</organism>
<sequence>MKLKPQVKRRPEAATETTKKPKASNKRKLKVYKKRKLLVKGIIDEEDSDDDTVNKNTNIHQKKDVLQKKYSSSVDKEFTTTDEDSSSENKEFTTTSGVQLAEKSDEEEPTIAIKTKTKSKAKVSKRRKLLVEDNKDEESTDLDRRKSKTYKETYDEDFTTTSGVQPAEKDDEEEPKTANKTERKRKAKMKKRKVLKEDTDEQGIYSDKRQSKINKKQILLKMKTHQVMTETGKTLQVMTKHSQQQVMCSYQKHDEEKLVVEINALPLHGKDRKAKIAVLRNRGNLKHNKLVWDTGEGQIKPRKRPTALDKAESSDYLPCEYCDGSFKKDGLWKHQKVCSSRGNRKRVHRVQAVAKMFLPTSECASDALNAKVLTRMQADLVAREVRKDPVILTFGTKLLNSHPEDHHALPISQRMRDVAKLLIESKKIDPSVTCMRDCINPDKFDTLVKAVKNIAGFDETRSNYKTPSYARNIGYDIDKVAAIVHSEAIKANGGKGDSTLMAKVQGFQTLKRNDWSSSVSSVAQYTLDKRSINKPKLQPVASDIQKLTKYLKTNTELHKQQLKSDVTSTNNWNELSKMTLAHINLFNRRRSGEIERLRLDQYEKITTDMDNIPEEVFQSLGEVEKALVRKFHRVEIPGKRRRTVPILMTESMVQNVDLLISTRSSAKVASNNPYVFARPYFDSQWPVPANDCLRKYSIDCGASHPELIRSSKLRKHVATMSQILSLKENELDLLAAYMGHDIRIHRDFYRLPESTLQVAKVSKILIMMEEGTISKFKGKALDEIDVSLEGSDENNSSCEELGDEDTSEETPNVNQEAETSVVSSTSSGRIESTKKLSQKESLAVSSTSCGQDGRTKKESQKQSQAVGN</sequence>
<feature type="compositionally biased region" description="Basic residues" evidence="1">
    <location>
        <begin position="20"/>
        <end position="29"/>
    </location>
</feature>
<reference evidence="2 3" key="1">
    <citation type="journal article" date="2017" name="PLoS Biol.">
        <title>The sea cucumber genome provides insights into morphological evolution and visceral regeneration.</title>
        <authorList>
            <person name="Zhang X."/>
            <person name="Sun L."/>
            <person name="Yuan J."/>
            <person name="Sun Y."/>
            <person name="Gao Y."/>
            <person name="Zhang L."/>
            <person name="Li S."/>
            <person name="Dai H."/>
            <person name="Hamel J.F."/>
            <person name="Liu C."/>
            <person name="Yu Y."/>
            <person name="Liu S."/>
            <person name="Lin W."/>
            <person name="Guo K."/>
            <person name="Jin S."/>
            <person name="Xu P."/>
            <person name="Storey K.B."/>
            <person name="Huan P."/>
            <person name="Zhang T."/>
            <person name="Zhou Y."/>
            <person name="Zhang J."/>
            <person name="Lin C."/>
            <person name="Li X."/>
            <person name="Xing L."/>
            <person name="Huo D."/>
            <person name="Sun M."/>
            <person name="Wang L."/>
            <person name="Mercier A."/>
            <person name="Li F."/>
            <person name="Yang H."/>
            <person name="Xiang J."/>
        </authorList>
    </citation>
    <scope>NUCLEOTIDE SEQUENCE [LARGE SCALE GENOMIC DNA]</scope>
    <source>
        <strain evidence="2">Shaxun</strain>
        <tissue evidence="2">Muscle</tissue>
    </source>
</reference>
<keyword evidence="3" id="KW-1185">Reference proteome</keyword>
<proteinExistence type="predicted"/>
<gene>
    <name evidence="2" type="ORF">BSL78_05953</name>
</gene>
<dbReference type="PANTHER" id="PTHR33480">
    <property type="entry name" value="SET DOMAIN-CONTAINING PROTEIN-RELATED"/>
    <property type="match status" value="1"/>
</dbReference>
<feature type="compositionally biased region" description="Polar residues" evidence="1">
    <location>
        <begin position="839"/>
        <end position="850"/>
    </location>
</feature>
<name>A0A2G8LA96_STIJA</name>
<feature type="compositionally biased region" description="Basic and acidic residues" evidence="1">
    <location>
        <begin position="9"/>
        <end position="19"/>
    </location>
</feature>
<feature type="region of interest" description="Disordered" evidence="1">
    <location>
        <begin position="787"/>
        <end position="868"/>
    </location>
</feature>
<evidence type="ECO:0000313" key="2">
    <source>
        <dbReference type="EMBL" id="PIK57135.1"/>
    </source>
</evidence>
<protein>
    <submittedName>
        <fullName evidence="2">Uncharacterized protein</fullName>
    </submittedName>
</protein>
<feature type="compositionally biased region" description="Basic residues" evidence="1">
    <location>
        <begin position="115"/>
        <end position="128"/>
    </location>
</feature>